<evidence type="ECO:0000313" key="3">
    <source>
        <dbReference type="EMBL" id="GAA1399454.1"/>
    </source>
</evidence>
<name>A0ABP4IXJ3_9PSEU</name>
<evidence type="ECO:0000256" key="1">
    <source>
        <dbReference type="SAM" id="MobiDB-lite"/>
    </source>
</evidence>
<dbReference type="SUPFAM" id="SSF46955">
    <property type="entry name" value="Putative DNA-binding domain"/>
    <property type="match status" value="1"/>
</dbReference>
<evidence type="ECO:0000313" key="4">
    <source>
        <dbReference type="Proteomes" id="UP001501414"/>
    </source>
</evidence>
<proteinExistence type="predicted"/>
<accession>A0ABP4IXJ3</accession>
<organism evidence="3 4">
    <name type="scientific">Pseudonocardia kongjuensis</name>
    <dbReference type="NCBI Taxonomy" id="102227"/>
    <lineage>
        <taxon>Bacteria</taxon>
        <taxon>Bacillati</taxon>
        <taxon>Actinomycetota</taxon>
        <taxon>Actinomycetes</taxon>
        <taxon>Pseudonocardiales</taxon>
        <taxon>Pseudonocardiaceae</taxon>
        <taxon>Pseudonocardia</taxon>
    </lineage>
</organism>
<dbReference type="Pfam" id="PF12728">
    <property type="entry name" value="HTH_17"/>
    <property type="match status" value="1"/>
</dbReference>
<dbReference type="RefSeq" id="WP_344027736.1">
    <property type="nucleotide sequence ID" value="NZ_BAAAJK010000048.1"/>
</dbReference>
<dbReference type="Proteomes" id="UP001501414">
    <property type="component" value="Unassembled WGS sequence"/>
</dbReference>
<feature type="region of interest" description="Disordered" evidence="1">
    <location>
        <begin position="1"/>
        <end position="20"/>
    </location>
</feature>
<protein>
    <recommendedName>
        <fullName evidence="2">Helix-turn-helix domain-containing protein</fullName>
    </recommendedName>
</protein>
<comment type="caution">
    <text evidence="3">The sequence shown here is derived from an EMBL/GenBank/DDBJ whole genome shotgun (WGS) entry which is preliminary data.</text>
</comment>
<feature type="domain" description="Helix-turn-helix" evidence="2">
    <location>
        <begin position="24"/>
        <end position="74"/>
    </location>
</feature>
<dbReference type="EMBL" id="BAAAJK010000048">
    <property type="protein sequence ID" value="GAA1399454.1"/>
    <property type="molecule type" value="Genomic_DNA"/>
</dbReference>
<gene>
    <name evidence="3" type="ORF">GCM10009613_55060</name>
</gene>
<reference evidence="4" key="1">
    <citation type="journal article" date="2019" name="Int. J. Syst. Evol. Microbiol.">
        <title>The Global Catalogue of Microorganisms (GCM) 10K type strain sequencing project: providing services to taxonomists for standard genome sequencing and annotation.</title>
        <authorList>
            <consortium name="The Broad Institute Genomics Platform"/>
            <consortium name="The Broad Institute Genome Sequencing Center for Infectious Disease"/>
            <person name="Wu L."/>
            <person name="Ma J."/>
        </authorList>
    </citation>
    <scope>NUCLEOTIDE SEQUENCE [LARGE SCALE GENOMIC DNA]</scope>
    <source>
        <strain evidence="4">JCM 11896</strain>
    </source>
</reference>
<evidence type="ECO:0000259" key="2">
    <source>
        <dbReference type="Pfam" id="PF12728"/>
    </source>
</evidence>
<keyword evidence="4" id="KW-1185">Reference proteome</keyword>
<dbReference type="InterPro" id="IPR009061">
    <property type="entry name" value="DNA-bd_dom_put_sf"/>
</dbReference>
<dbReference type="InterPro" id="IPR041657">
    <property type="entry name" value="HTH_17"/>
</dbReference>
<sequence>MEAAVKGIGGSTSEPASEFDRRTWLTTEDLAERFRTSPGTLRYWRHIDYGPRGVKVGRRVLYSSTDVERWEAEQLDAARRTDSA</sequence>